<feature type="domain" description="Nudix hydrolase" evidence="2">
    <location>
        <begin position="2"/>
        <end position="137"/>
    </location>
</feature>
<evidence type="ECO:0000313" key="3">
    <source>
        <dbReference type="EMBL" id="GGM76448.1"/>
    </source>
</evidence>
<gene>
    <name evidence="3" type="ORF">GCM10007108_13000</name>
</gene>
<keyword evidence="1" id="KW-0378">Hydrolase</keyword>
<dbReference type="RefSeq" id="WP_188681443.1">
    <property type="nucleotide sequence ID" value="NZ_BMNY01000002.1"/>
</dbReference>
<reference evidence="3" key="1">
    <citation type="journal article" date="2014" name="Int. J. Syst. Evol. Microbiol.">
        <title>Complete genome sequence of Corynebacterium casei LMG S-19264T (=DSM 44701T), isolated from a smear-ripened cheese.</title>
        <authorList>
            <consortium name="US DOE Joint Genome Institute (JGI-PGF)"/>
            <person name="Walter F."/>
            <person name="Albersmeier A."/>
            <person name="Kalinowski J."/>
            <person name="Ruckert C."/>
        </authorList>
    </citation>
    <scope>NUCLEOTIDE SEQUENCE</scope>
    <source>
        <strain evidence="3">JCM 13583</strain>
    </source>
</reference>
<dbReference type="InterPro" id="IPR000086">
    <property type="entry name" value="NUDIX_hydrolase_dom"/>
</dbReference>
<dbReference type="Pfam" id="PF00293">
    <property type="entry name" value="NUDIX"/>
    <property type="match status" value="1"/>
</dbReference>
<dbReference type="Gene3D" id="3.90.79.10">
    <property type="entry name" value="Nucleoside Triphosphate Pyrophosphohydrolase"/>
    <property type="match status" value="1"/>
</dbReference>
<dbReference type="PANTHER" id="PTHR21340">
    <property type="entry name" value="DIADENOSINE 5,5-P1,P4-TETRAPHOSPHATE PYROPHOSPHOHYDROLASE MUTT"/>
    <property type="match status" value="1"/>
</dbReference>
<keyword evidence="4" id="KW-1185">Reference proteome</keyword>
<dbReference type="PROSITE" id="PS51462">
    <property type="entry name" value="NUDIX"/>
    <property type="match status" value="1"/>
</dbReference>
<evidence type="ECO:0000313" key="4">
    <source>
        <dbReference type="Proteomes" id="UP000632195"/>
    </source>
</evidence>
<proteinExistence type="predicted"/>
<dbReference type="InterPro" id="IPR051325">
    <property type="entry name" value="Nudix_hydrolase_domain"/>
</dbReference>
<dbReference type="Proteomes" id="UP000632195">
    <property type="component" value="Unassembled WGS sequence"/>
</dbReference>
<comment type="caution">
    <text evidence="3">The sequence shown here is derived from an EMBL/GenBank/DDBJ whole genome shotgun (WGS) entry which is preliminary data.</text>
</comment>
<reference evidence="3" key="2">
    <citation type="submission" date="2022-09" db="EMBL/GenBank/DDBJ databases">
        <authorList>
            <person name="Sun Q."/>
            <person name="Ohkuma M."/>
        </authorList>
    </citation>
    <scope>NUCLEOTIDE SEQUENCE</scope>
    <source>
        <strain evidence="3">JCM 13583</strain>
    </source>
</reference>
<dbReference type="PANTHER" id="PTHR21340:SF0">
    <property type="entry name" value="BIS(5'-NUCLEOSYL)-TETRAPHOSPHATASE [ASYMMETRICAL]"/>
    <property type="match status" value="1"/>
</dbReference>
<dbReference type="AlphaFoldDB" id="A0AA37BS46"/>
<sequence length="141" mass="16035">MPTGRKVQAVIFRDTGRREFLLFHYVPAKGGYWENMTCNVEEGETDTDALMRELAEEASLGAGCVVYGPRLLFTYDYEKNGARFTESVYAVGVGPGCVPDISRNPEREHTECRWCSVEEAFSLLRWPLHRDAVRRAEVLGR</sequence>
<evidence type="ECO:0000256" key="1">
    <source>
        <dbReference type="ARBA" id="ARBA00022801"/>
    </source>
</evidence>
<dbReference type="InterPro" id="IPR015797">
    <property type="entry name" value="NUDIX_hydrolase-like_dom_sf"/>
</dbReference>
<dbReference type="GO" id="GO:0006754">
    <property type="term" value="P:ATP biosynthetic process"/>
    <property type="evidence" value="ECO:0007669"/>
    <property type="project" value="TreeGrafter"/>
</dbReference>
<name>A0AA37BS46_9ARCH</name>
<dbReference type="GO" id="GO:0006167">
    <property type="term" value="P:AMP biosynthetic process"/>
    <property type="evidence" value="ECO:0007669"/>
    <property type="project" value="TreeGrafter"/>
</dbReference>
<dbReference type="EMBL" id="BMNY01000002">
    <property type="protein sequence ID" value="GGM76448.1"/>
    <property type="molecule type" value="Genomic_DNA"/>
</dbReference>
<dbReference type="GO" id="GO:0004081">
    <property type="term" value="F:bis(5'-nucleosyl)-tetraphosphatase (asymmetrical) activity"/>
    <property type="evidence" value="ECO:0007669"/>
    <property type="project" value="TreeGrafter"/>
</dbReference>
<evidence type="ECO:0000259" key="2">
    <source>
        <dbReference type="PROSITE" id="PS51462"/>
    </source>
</evidence>
<protein>
    <recommendedName>
        <fullName evidence="2">Nudix hydrolase domain-containing protein</fullName>
    </recommendedName>
</protein>
<organism evidence="3 4">
    <name type="scientific">Thermogymnomonas acidicola</name>
    <dbReference type="NCBI Taxonomy" id="399579"/>
    <lineage>
        <taxon>Archaea</taxon>
        <taxon>Methanobacteriati</taxon>
        <taxon>Thermoplasmatota</taxon>
        <taxon>Thermoplasmata</taxon>
        <taxon>Thermoplasmatales</taxon>
        <taxon>Thermogymnomonas</taxon>
    </lineage>
</organism>
<accession>A0AA37BS46</accession>
<dbReference type="SUPFAM" id="SSF55811">
    <property type="entry name" value="Nudix"/>
    <property type="match status" value="1"/>
</dbReference>